<reference evidence="6 7" key="1">
    <citation type="submission" date="2016-12" db="EMBL/GenBank/DDBJ databases">
        <title>The genomes of Aspergillus section Nigri reveals drivers in fungal speciation.</title>
        <authorList>
            <consortium name="DOE Joint Genome Institute"/>
            <person name="Vesth T.C."/>
            <person name="Nybo J."/>
            <person name="Theobald S."/>
            <person name="Brandl J."/>
            <person name="Frisvad J.C."/>
            <person name="Nielsen K.F."/>
            <person name="Lyhne E.K."/>
            <person name="Kogle M.E."/>
            <person name="Kuo A."/>
            <person name="Riley R."/>
            <person name="Clum A."/>
            <person name="Nolan M."/>
            <person name="Lipzen A."/>
            <person name="Salamov A."/>
            <person name="Henrissat B."/>
            <person name="Wiebenga A."/>
            <person name="De Vries R.P."/>
            <person name="Grigoriev I.V."/>
            <person name="Mortensen U.H."/>
            <person name="Andersen M.R."/>
            <person name="Baker S.E."/>
        </authorList>
    </citation>
    <scope>NUCLEOTIDE SEQUENCE [LARGE SCALE GENOMIC DNA]</scope>
    <source>
        <strain evidence="6 7">CBS 117.55</strain>
    </source>
</reference>
<dbReference type="FunFam" id="3.30.30.170:FF:000001">
    <property type="entry name" value="Eukaryotic translation initiation factor 2 subunit"/>
    <property type="match status" value="1"/>
</dbReference>
<keyword evidence="7" id="KW-1185">Reference proteome</keyword>
<evidence type="ECO:0000256" key="3">
    <source>
        <dbReference type="ARBA" id="ARBA00022917"/>
    </source>
</evidence>
<dbReference type="GO" id="GO:0005850">
    <property type="term" value="C:eukaryotic translation initiation factor 2 complex"/>
    <property type="evidence" value="ECO:0007669"/>
    <property type="project" value="TreeGrafter"/>
</dbReference>
<dbReference type="EMBL" id="MSFL01000001">
    <property type="protein sequence ID" value="PWY92773.1"/>
    <property type="molecule type" value="Genomic_DNA"/>
</dbReference>
<dbReference type="Pfam" id="PF01873">
    <property type="entry name" value="eIF-5_eIF-2B"/>
    <property type="match status" value="1"/>
</dbReference>
<protein>
    <submittedName>
        <fullName evidence="6">Translational initiation factor 2 beta</fullName>
    </submittedName>
</protein>
<feature type="compositionally biased region" description="Basic and acidic residues" evidence="4">
    <location>
        <begin position="78"/>
        <end position="99"/>
    </location>
</feature>
<evidence type="ECO:0000313" key="7">
    <source>
        <dbReference type="Proteomes" id="UP000247233"/>
    </source>
</evidence>
<dbReference type="PANTHER" id="PTHR23001:SF3">
    <property type="entry name" value="EUKARYOTIC TRANSLATION INITIATION FACTOR 2 SUBUNIT 2"/>
    <property type="match status" value="1"/>
</dbReference>
<sequence length="286" mass="31605">MDTNGEVTEAVPAVEKPVVADAEDKSVDEVTEMFKGLSKKKKTKKPKDSEAAGDDETPAADGEFDPSALKKKKKKTKKADPGDFEAKLAEAGMAEKDADAAADDTKEDEIPEGDHEAGTGIWAHDATQSIPYSLLVSRFFSLIQSHHPDLLSSGTKSYKIPPPQCLREGNRRTIFANIADICKRMKRSDDHVMQFLFAELGTSGSVDGSRRLVIKGRFQQKQIENVLRRYIVEYVTCKTCRSPDTELNKGENRLYFVTCNSCGSRRSVAAIKTGFRGQVGRRKRQG</sequence>
<dbReference type="PANTHER" id="PTHR23001">
    <property type="entry name" value="EUKARYOTIC TRANSLATION INITIATION FACTOR"/>
    <property type="match status" value="1"/>
</dbReference>
<evidence type="ECO:0000259" key="5">
    <source>
        <dbReference type="SMART" id="SM00653"/>
    </source>
</evidence>
<evidence type="ECO:0000313" key="6">
    <source>
        <dbReference type="EMBL" id="PWY92773.1"/>
    </source>
</evidence>
<keyword evidence="2 6" id="KW-0396">Initiation factor</keyword>
<dbReference type="GeneID" id="37064392"/>
<dbReference type="VEuPathDB" id="FungiDB:BO70DRAFT_357916"/>
<accession>A0A317X2I9</accession>
<feature type="domain" description="Translation initiation factor IF2/IF5" evidence="5">
    <location>
        <begin position="155"/>
        <end position="265"/>
    </location>
</feature>
<dbReference type="Proteomes" id="UP000247233">
    <property type="component" value="Unassembled WGS sequence"/>
</dbReference>
<dbReference type="GO" id="GO:0001731">
    <property type="term" value="P:formation of translation preinitiation complex"/>
    <property type="evidence" value="ECO:0007669"/>
    <property type="project" value="TreeGrafter"/>
</dbReference>
<dbReference type="SUPFAM" id="SSF100966">
    <property type="entry name" value="Translation initiation factor 2 beta, aIF2beta, N-terminal domain"/>
    <property type="match status" value="1"/>
</dbReference>
<dbReference type="Gene3D" id="3.30.30.170">
    <property type="match status" value="1"/>
</dbReference>
<keyword evidence="3" id="KW-0648">Protein biosynthesis</keyword>
<dbReference type="RefSeq" id="XP_025404512.1">
    <property type="nucleotide sequence ID" value="XM_025542155.1"/>
</dbReference>
<dbReference type="GO" id="GO:0003729">
    <property type="term" value="F:mRNA binding"/>
    <property type="evidence" value="ECO:0007669"/>
    <property type="project" value="TreeGrafter"/>
</dbReference>
<feature type="compositionally biased region" description="Acidic residues" evidence="4">
    <location>
        <begin position="51"/>
        <end position="64"/>
    </location>
</feature>
<dbReference type="AlphaFoldDB" id="A0A317X2I9"/>
<evidence type="ECO:0000256" key="4">
    <source>
        <dbReference type="SAM" id="MobiDB-lite"/>
    </source>
</evidence>
<comment type="caution">
    <text evidence="6">The sequence shown here is derived from an EMBL/GenBank/DDBJ whole genome shotgun (WGS) entry which is preliminary data.</text>
</comment>
<dbReference type="PROSITE" id="PS50096">
    <property type="entry name" value="IQ"/>
    <property type="match status" value="1"/>
</dbReference>
<feature type="compositionally biased region" description="Low complexity" evidence="4">
    <location>
        <begin position="1"/>
        <end position="20"/>
    </location>
</feature>
<dbReference type="SUPFAM" id="SSF75689">
    <property type="entry name" value="Zinc-binding domain of translation initiation factor 2 beta"/>
    <property type="match status" value="1"/>
</dbReference>
<dbReference type="GO" id="GO:0031369">
    <property type="term" value="F:translation initiation factor binding"/>
    <property type="evidence" value="ECO:0007669"/>
    <property type="project" value="TreeGrafter"/>
</dbReference>
<feature type="region of interest" description="Disordered" evidence="4">
    <location>
        <begin position="1"/>
        <end position="112"/>
    </location>
</feature>
<comment type="similarity">
    <text evidence="1">Belongs to the eIF-2-beta/eIF-5 family.</text>
</comment>
<dbReference type="OrthoDB" id="10255414at2759"/>
<organism evidence="6 7">
    <name type="scientific">Aspergillus heteromorphus CBS 117.55</name>
    <dbReference type="NCBI Taxonomy" id="1448321"/>
    <lineage>
        <taxon>Eukaryota</taxon>
        <taxon>Fungi</taxon>
        <taxon>Dikarya</taxon>
        <taxon>Ascomycota</taxon>
        <taxon>Pezizomycotina</taxon>
        <taxon>Eurotiomycetes</taxon>
        <taxon>Eurotiomycetidae</taxon>
        <taxon>Eurotiales</taxon>
        <taxon>Aspergillaceae</taxon>
        <taxon>Aspergillus</taxon>
        <taxon>Aspergillus subgen. Circumdati</taxon>
    </lineage>
</organism>
<evidence type="ECO:0000256" key="1">
    <source>
        <dbReference type="ARBA" id="ARBA00010397"/>
    </source>
</evidence>
<dbReference type="STRING" id="1448321.A0A317X2I9"/>
<dbReference type="InterPro" id="IPR045196">
    <property type="entry name" value="IF2/IF5"/>
</dbReference>
<dbReference type="InterPro" id="IPR016189">
    <property type="entry name" value="Transl_init_fac_IF2/IF5_N"/>
</dbReference>
<dbReference type="GO" id="GO:0003743">
    <property type="term" value="F:translation initiation factor activity"/>
    <property type="evidence" value="ECO:0007669"/>
    <property type="project" value="UniProtKB-KW"/>
</dbReference>
<dbReference type="InterPro" id="IPR016190">
    <property type="entry name" value="Transl_init_fac_IF2/IF5_Zn-bd"/>
</dbReference>
<evidence type="ECO:0000256" key="2">
    <source>
        <dbReference type="ARBA" id="ARBA00022540"/>
    </source>
</evidence>
<feature type="compositionally biased region" description="Acidic residues" evidence="4">
    <location>
        <begin position="100"/>
        <end position="111"/>
    </location>
</feature>
<proteinExistence type="inferred from homology"/>
<dbReference type="SMART" id="SM00653">
    <property type="entry name" value="eIF2B_5"/>
    <property type="match status" value="1"/>
</dbReference>
<gene>
    <name evidence="6" type="ORF">BO70DRAFT_357916</name>
</gene>
<name>A0A317X2I9_9EURO</name>
<dbReference type="InterPro" id="IPR002735">
    <property type="entry name" value="Transl_init_fac_IF2/IF5_dom"/>
</dbReference>